<dbReference type="InterPro" id="IPR006694">
    <property type="entry name" value="Fatty_acid_hydroxylase"/>
</dbReference>
<dbReference type="EMBL" id="MDAL01000026">
    <property type="protein sequence ID" value="PMN90839.1"/>
    <property type="molecule type" value="Genomic_DNA"/>
</dbReference>
<reference evidence="10" key="1">
    <citation type="submission" date="2016-07" db="EMBL/GenBank/DDBJ databases">
        <title>Nontailed viruses are major unrecognized killers of bacteria in the ocean.</title>
        <authorList>
            <person name="Kauffman K."/>
            <person name="Hussain F."/>
            <person name="Yang J."/>
            <person name="Arevalo P."/>
            <person name="Brown J."/>
            <person name="Cutler M."/>
            <person name="Kelly L."/>
            <person name="Polz M.F."/>
        </authorList>
    </citation>
    <scope>NUCLEOTIDE SEQUENCE [LARGE SCALE GENOMIC DNA]</scope>
    <source>
        <strain evidence="10">10N.261.45.A10</strain>
    </source>
</reference>
<dbReference type="PANTHER" id="PTHR21624:SF1">
    <property type="entry name" value="ALKYLGLYCEROL MONOOXYGENASE"/>
    <property type="match status" value="1"/>
</dbReference>
<evidence type="ECO:0000313" key="9">
    <source>
        <dbReference type="EMBL" id="PMN90839.1"/>
    </source>
</evidence>
<evidence type="ECO:0000256" key="7">
    <source>
        <dbReference type="SAM" id="Phobius"/>
    </source>
</evidence>
<keyword evidence="5" id="KW-0443">Lipid metabolism</keyword>
<sequence>MDSGLESLTLLFLSPIFLICMILEYRALKRRHQADYSLKELICNFSLAGLHQGADVIATLLLMPFFLWLFQFRLFDITLTPITVFAVFVLQDFFYYWFHRASHHVHWLWASHVAHHSSENMNFTTAFRQSLTYPLSGMWLFWTPLMLIGFDPTFVVLVVALNLGFQFFVHTRIVGKLGWVEYIFNTPSHHRVHHARNQEYIDRNFAGVLIIWDKCFGTYVEERDDIHIDYGIPKPIHSWNPFVATFHQWKTLITLAFSRTPTPMNTRLQYLFGSPAFSDTAMLERDGSRAHLVEKAEKSEKEKSHHS</sequence>
<keyword evidence="4" id="KW-0560">Oxidoreductase</keyword>
<comment type="subcellular location">
    <subcellularLocation>
        <location evidence="1">Endomembrane system</location>
        <topology evidence="1">Multi-pass membrane protein</topology>
    </subcellularLocation>
</comment>
<keyword evidence="3 7" id="KW-1133">Transmembrane helix</keyword>
<protein>
    <submittedName>
        <fullName evidence="9">Sterol desaturase</fullName>
    </submittedName>
</protein>
<evidence type="ECO:0000259" key="8">
    <source>
        <dbReference type="Pfam" id="PF04116"/>
    </source>
</evidence>
<dbReference type="RefSeq" id="WP_102391241.1">
    <property type="nucleotide sequence ID" value="NZ_JBHOMT010000002.1"/>
</dbReference>
<accession>A0A2N7L920</accession>
<feature type="transmembrane region" description="Helical" evidence="7">
    <location>
        <begin position="48"/>
        <end position="70"/>
    </location>
</feature>
<organism evidence="9 10">
    <name type="scientific">Enterovibrio norvegicus</name>
    <dbReference type="NCBI Taxonomy" id="188144"/>
    <lineage>
        <taxon>Bacteria</taxon>
        <taxon>Pseudomonadati</taxon>
        <taxon>Pseudomonadota</taxon>
        <taxon>Gammaproteobacteria</taxon>
        <taxon>Vibrionales</taxon>
        <taxon>Vibrionaceae</taxon>
        <taxon>Enterovibrio</taxon>
    </lineage>
</organism>
<evidence type="ECO:0000256" key="6">
    <source>
        <dbReference type="ARBA" id="ARBA00023136"/>
    </source>
</evidence>
<dbReference type="Proteomes" id="UP000235387">
    <property type="component" value="Unassembled WGS sequence"/>
</dbReference>
<comment type="caution">
    <text evidence="9">The sequence shown here is derived from an EMBL/GenBank/DDBJ whole genome shotgun (WGS) entry which is preliminary data.</text>
</comment>
<dbReference type="Pfam" id="PF04116">
    <property type="entry name" value="FA_hydroxylase"/>
    <property type="match status" value="1"/>
</dbReference>
<keyword evidence="2 7" id="KW-0812">Transmembrane</keyword>
<feature type="domain" description="Fatty acid hydroxylase" evidence="8">
    <location>
        <begin position="85"/>
        <end position="218"/>
    </location>
</feature>
<dbReference type="InterPro" id="IPR051689">
    <property type="entry name" value="Sterol_desaturase/TMEM195"/>
</dbReference>
<dbReference type="GO" id="GO:0016020">
    <property type="term" value="C:membrane"/>
    <property type="evidence" value="ECO:0007669"/>
    <property type="project" value="GOC"/>
</dbReference>
<evidence type="ECO:0000256" key="5">
    <source>
        <dbReference type="ARBA" id="ARBA00023098"/>
    </source>
</evidence>
<dbReference type="AlphaFoldDB" id="A0A2N7L920"/>
<dbReference type="PANTHER" id="PTHR21624">
    <property type="entry name" value="STEROL DESATURASE-RELATED PROTEIN"/>
    <property type="match status" value="1"/>
</dbReference>
<evidence type="ECO:0000256" key="1">
    <source>
        <dbReference type="ARBA" id="ARBA00004127"/>
    </source>
</evidence>
<dbReference type="GO" id="GO:0050479">
    <property type="term" value="F:glyceryl-ether monooxygenase activity"/>
    <property type="evidence" value="ECO:0007669"/>
    <property type="project" value="TreeGrafter"/>
</dbReference>
<feature type="transmembrane region" description="Helical" evidence="7">
    <location>
        <begin position="7"/>
        <end position="28"/>
    </location>
</feature>
<dbReference type="GO" id="GO:0006643">
    <property type="term" value="P:membrane lipid metabolic process"/>
    <property type="evidence" value="ECO:0007669"/>
    <property type="project" value="TreeGrafter"/>
</dbReference>
<feature type="transmembrane region" description="Helical" evidence="7">
    <location>
        <begin position="77"/>
        <end position="98"/>
    </location>
</feature>
<dbReference type="STRING" id="1190603.A1OO_11295"/>
<keyword evidence="6 7" id="KW-0472">Membrane</keyword>
<dbReference type="GO" id="GO:0005506">
    <property type="term" value="F:iron ion binding"/>
    <property type="evidence" value="ECO:0007669"/>
    <property type="project" value="InterPro"/>
</dbReference>
<proteinExistence type="predicted"/>
<feature type="transmembrane region" description="Helical" evidence="7">
    <location>
        <begin position="139"/>
        <end position="163"/>
    </location>
</feature>
<dbReference type="GO" id="GO:0008610">
    <property type="term" value="P:lipid biosynthetic process"/>
    <property type="evidence" value="ECO:0007669"/>
    <property type="project" value="InterPro"/>
</dbReference>
<dbReference type="GO" id="GO:0012505">
    <property type="term" value="C:endomembrane system"/>
    <property type="evidence" value="ECO:0007669"/>
    <property type="project" value="UniProtKB-SubCell"/>
</dbReference>
<evidence type="ECO:0000256" key="2">
    <source>
        <dbReference type="ARBA" id="ARBA00022692"/>
    </source>
</evidence>
<evidence type="ECO:0000313" key="10">
    <source>
        <dbReference type="Proteomes" id="UP000235387"/>
    </source>
</evidence>
<evidence type="ECO:0000256" key="4">
    <source>
        <dbReference type="ARBA" id="ARBA00023002"/>
    </source>
</evidence>
<evidence type="ECO:0000256" key="3">
    <source>
        <dbReference type="ARBA" id="ARBA00022989"/>
    </source>
</evidence>
<name>A0A2N7L920_9GAMM</name>
<gene>
    <name evidence="9" type="ORF">BCT23_19165</name>
</gene>